<evidence type="ECO:0000256" key="1">
    <source>
        <dbReference type="ARBA" id="ARBA00004123"/>
    </source>
</evidence>
<evidence type="ECO:0000256" key="7">
    <source>
        <dbReference type="ARBA" id="ARBA00031257"/>
    </source>
</evidence>
<name>A0A1Y1UMS3_9TREE</name>
<keyword evidence="8" id="KW-0010">Activator</keyword>
<keyword evidence="6 8" id="KW-0539">Nucleus</keyword>
<comment type="subunit">
    <text evidence="8">Component of the Mediator complex.</text>
</comment>
<sequence>MTYPLSTTQPDPDVSNQAVNAPPREQLLSNLSLQSILLTQLFAIISNPPTQAPGTAQSHPVAGLYRAIDTATNDLGGIVKEVRIHQQAWARLERVKDQVKALDMDVRRVIGDLERGRVELEGMVNEGIKVREAIDRVSKDPLPVQPLLAHARSLARHSSAPVSSLLAPIDKAQYQPWPTETAMRAGILFREGGSMSGIGDVGIVGEERPQEAVQMMEEDYMQQEESRRPAPAVFSLDLNSDSDDD</sequence>
<dbReference type="OrthoDB" id="1929813at2759"/>
<dbReference type="GO" id="GO:0006357">
    <property type="term" value="P:regulation of transcription by RNA polymerase II"/>
    <property type="evidence" value="ECO:0007669"/>
    <property type="project" value="InterPro"/>
</dbReference>
<dbReference type="GO" id="GO:0016592">
    <property type="term" value="C:mediator complex"/>
    <property type="evidence" value="ECO:0007669"/>
    <property type="project" value="InterPro"/>
</dbReference>
<dbReference type="GO" id="GO:0070847">
    <property type="term" value="C:core mediator complex"/>
    <property type="evidence" value="ECO:0007669"/>
    <property type="project" value="TreeGrafter"/>
</dbReference>
<dbReference type="InParanoid" id="A0A1Y1UMS3"/>
<evidence type="ECO:0000256" key="9">
    <source>
        <dbReference type="SAM" id="MobiDB-lite"/>
    </source>
</evidence>
<dbReference type="AlphaFoldDB" id="A0A1Y1UMS3"/>
<evidence type="ECO:0000256" key="8">
    <source>
        <dbReference type="RuleBase" id="RU364141"/>
    </source>
</evidence>
<dbReference type="STRING" id="4999.A0A1Y1UMS3"/>
<evidence type="ECO:0000256" key="3">
    <source>
        <dbReference type="ARBA" id="ARBA00020629"/>
    </source>
</evidence>
<dbReference type="PANTHER" id="PTHR13208">
    <property type="entry name" value="MEDIATOR OF RNA POLYMERASE II TRANSCRIPTION SUBUNIT 4"/>
    <property type="match status" value="1"/>
</dbReference>
<accession>A0A1Y1UMS3</accession>
<dbReference type="Proteomes" id="UP000193218">
    <property type="component" value="Unassembled WGS sequence"/>
</dbReference>
<organism evidence="10 11">
    <name type="scientific">Kockovaella imperatae</name>
    <dbReference type="NCBI Taxonomy" id="4999"/>
    <lineage>
        <taxon>Eukaryota</taxon>
        <taxon>Fungi</taxon>
        <taxon>Dikarya</taxon>
        <taxon>Basidiomycota</taxon>
        <taxon>Agaricomycotina</taxon>
        <taxon>Tremellomycetes</taxon>
        <taxon>Tremellales</taxon>
        <taxon>Cuniculitremaceae</taxon>
        <taxon>Kockovaella</taxon>
    </lineage>
</organism>
<comment type="function">
    <text evidence="8">Component of the Mediator complex, a coactivator involved in the regulated transcription of nearly all RNA polymerase II-dependent genes. Mediator functions as a bridge to convey information from gene-specific regulatory proteins to the basal RNA polymerase II transcription machinery. Mediator is recruited to promoters by direct interactions with regulatory proteins and serves as a scaffold for the assembly of a functional preinitiation complex with RNA polymerase II and the general transcription factors.</text>
</comment>
<protein>
    <recommendedName>
        <fullName evidence="3 8">Mediator of RNA polymerase II transcription subunit 4</fullName>
    </recommendedName>
    <alternativeName>
        <fullName evidence="7 8">Mediator complex subunit 4</fullName>
    </alternativeName>
</protein>
<dbReference type="EMBL" id="NBSH01000003">
    <property type="protein sequence ID" value="ORX39350.1"/>
    <property type="molecule type" value="Genomic_DNA"/>
</dbReference>
<evidence type="ECO:0000313" key="10">
    <source>
        <dbReference type="EMBL" id="ORX39350.1"/>
    </source>
</evidence>
<proteinExistence type="inferred from homology"/>
<evidence type="ECO:0000256" key="6">
    <source>
        <dbReference type="ARBA" id="ARBA00023242"/>
    </source>
</evidence>
<keyword evidence="11" id="KW-1185">Reference proteome</keyword>
<dbReference type="GO" id="GO:0003712">
    <property type="term" value="F:transcription coregulator activity"/>
    <property type="evidence" value="ECO:0007669"/>
    <property type="project" value="InterPro"/>
</dbReference>
<evidence type="ECO:0000256" key="4">
    <source>
        <dbReference type="ARBA" id="ARBA00023015"/>
    </source>
</evidence>
<keyword evidence="10" id="KW-0675">Receptor</keyword>
<gene>
    <name evidence="8" type="primary">MED4</name>
    <name evidence="10" type="ORF">BD324DRAFT_649427</name>
</gene>
<dbReference type="Pfam" id="PF10018">
    <property type="entry name" value="Med4"/>
    <property type="match status" value="1"/>
</dbReference>
<dbReference type="PANTHER" id="PTHR13208:SF2">
    <property type="entry name" value="MEDIATOR OF RNA POLYMERASE II TRANSCRIPTION SUBUNIT 4"/>
    <property type="match status" value="1"/>
</dbReference>
<comment type="caution">
    <text evidence="10">The sequence shown here is derived from an EMBL/GenBank/DDBJ whole genome shotgun (WGS) entry which is preliminary data.</text>
</comment>
<reference evidence="10 11" key="1">
    <citation type="submission" date="2017-03" db="EMBL/GenBank/DDBJ databases">
        <title>Widespread Adenine N6-methylation of Active Genes in Fungi.</title>
        <authorList>
            <consortium name="DOE Joint Genome Institute"/>
            <person name="Mondo S.J."/>
            <person name="Dannebaum R.O."/>
            <person name="Kuo R.C."/>
            <person name="Louie K.B."/>
            <person name="Bewick A.J."/>
            <person name="Labutti K."/>
            <person name="Haridas S."/>
            <person name="Kuo A."/>
            <person name="Salamov A."/>
            <person name="Ahrendt S.R."/>
            <person name="Lau R."/>
            <person name="Bowen B.P."/>
            <person name="Lipzen A."/>
            <person name="Sullivan W."/>
            <person name="Andreopoulos W.B."/>
            <person name="Clum A."/>
            <person name="Lindquist E."/>
            <person name="Daum C."/>
            <person name="Northen T.R."/>
            <person name="Ramamoorthy G."/>
            <person name="Schmitz R.J."/>
            <person name="Gryganskyi A."/>
            <person name="Culley D."/>
            <person name="Magnuson J."/>
            <person name="James T.Y."/>
            <person name="O'Malley M.A."/>
            <person name="Stajich J.E."/>
            <person name="Spatafora J.W."/>
            <person name="Visel A."/>
            <person name="Grigoriev I.V."/>
        </authorList>
    </citation>
    <scope>NUCLEOTIDE SEQUENCE [LARGE SCALE GENOMIC DNA]</scope>
    <source>
        <strain evidence="10 11">NRRL Y-17943</strain>
    </source>
</reference>
<comment type="similarity">
    <text evidence="2 8">Belongs to the Mediator complex subunit 4 family.</text>
</comment>
<evidence type="ECO:0000256" key="5">
    <source>
        <dbReference type="ARBA" id="ARBA00023163"/>
    </source>
</evidence>
<comment type="subcellular location">
    <subcellularLocation>
        <location evidence="1 8">Nucleus</location>
    </subcellularLocation>
</comment>
<evidence type="ECO:0000256" key="2">
    <source>
        <dbReference type="ARBA" id="ARBA00009626"/>
    </source>
</evidence>
<feature type="region of interest" description="Disordered" evidence="9">
    <location>
        <begin position="218"/>
        <end position="245"/>
    </location>
</feature>
<keyword evidence="4 8" id="KW-0805">Transcription regulation</keyword>
<evidence type="ECO:0000313" key="11">
    <source>
        <dbReference type="Proteomes" id="UP000193218"/>
    </source>
</evidence>
<dbReference type="InterPro" id="IPR019258">
    <property type="entry name" value="Mediator_Med4"/>
</dbReference>
<keyword evidence="5 8" id="KW-0804">Transcription</keyword>